<dbReference type="PANTHER" id="PTHR31151:SF0">
    <property type="entry name" value="PROLINE-TRNA LIGASE (DUF1680)"/>
    <property type="match status" value="1"/>
</dbReference>
<evidence type="ECO:0000256" key="2">
    <source>
        <dbReference type="ARBA" id="ARBA00023157"/>
    </source>
</evidence>
<dbReference type="InterPro" id="IPR049046">
    <property type="entry name" value="Beta-AFase-like_GH127_middle"/>
</dbReference>
<dbReference type="SUPFAM" id="SSF48208">
    <property type="entry name" value="Six-hairpin glycosidases"/>
    <property type="match status" value="1"/>
</dbReference>
<gene>
    <name evidence="5" type="ORF">MQP27_29260</name>
</gene>
<evidence type="ECO:0000256" key="3">
    <source>
        <dbReference type="SAM" id="SignalP"/>
    </source>
</evidence>
<dbReference type="SMART" id="SM00560">
    <property type="entry name" value="LamGL"/>
    <property type="match status" value="1"/>
</dbReference>
<keyword evidence="5" id="KW-0378">Hydrolase</keyword>
<dbReference type="RefSeq" id="WP_242768953.1">
    <property type="nucleotide sequence ID" value="NZ_JALDAY010000009.1"/>
</dbReference>
<feature type="chain" id="PRO_5045641094" evidence="3">
    <location>
        <begin position="27"/>
        <end position="933"/>
    </location>
</feature>
<feature type="signal peptide" evidence="3">
    <location>
        <begin position="1"/>
        <end position="26"/>
    </location>
</feature>
<dbReference type="Pfam" id="PF13385">
    <property type="entry name" value="Laminin_G_3"/>
    <property type="match status" value="1"/>
</dbReference>
<dbReference type="EMBL" id="JALDAY010000009">
    <property type="protein sequence ID" value="MCI3275179.1"/>
    <property type="molecule type" value="Genomic_DNA"/>
</dbReference>
<dbReference type="Gene3D" id="2.60.120.200">
    <property type="match status" value="1"/>
</dbReference>
<evidence type="ECO:0000313" key="5">
    <source>
        <dbReference type="EMBL" id="MCI3275179.1"/>
    </source>
</evidence>
<name>A0ABS9YD77_9ACTN</name>
<dbReference type="InterPro" id="IPR006558">
    <property type="entry name" value="LamG-like"/>
</dbReference>
<keyword evidence="6" id="KW-1185">Reference proteome</keyword>
<feature type="domain" description="LamG-like jellyroll fold" evidence="4">
    <location>
        <begin position="189"/>
        <end position="326"/>
    </location>
</feature>
<dbReference type="InterPro" id="IPR006311">
    <property type="entry name" value="TAT_signal"/>
</dbReference>
<evidence type="ECO:0000259" key="4">
    <source>
        <dbReference type="SMART" id="SM00560"/>
    </source>
</evidence>
<dbReference type="Proteomes" id="UP001165269">
    <property type="component" value="Unassembled WGS sequence"/>
</dbReference>
<dbReference type="PANTHER" id="PTHR31151">
    <property type="entry name" value="PROLINE-TRNA LIGASE (DUF1680)"/>
    <property type="match status" value="1"/>
</dbReference>
<dbReference type="Pfam" id="PF07944">
    <property type="entry name" value="Beta-AFase-like_GH127_cat"/>
    <property type="match status" value="2"/>
</dbReference>
<dbReference type="Pfam" id="PF20736">
    <property type="entry name" value="Glyco_hydro127M"/>
    <property type="match status" value="1"/>
</dbReference>
<organism evidence="5 6">
    <name type="scientific">Streptomyces cylindrosporus</name>
    <dbReference type="NCBI Taxonomy" id="2927583"/>
    <lineage>
        <taxon>Bacteria</taxon>
        <taxon>Bacillati</taxon>
        <taxon>Actinomycetota</taxon>
        <taxon>Actinomycetes</taxon>
        <taxon>Kitasatosporales</taxon>
        <taxon>Streptomycetaceae</taxon>
        <taxon>Streptomyces</taxon>
    </lineage>
</organism>
<keyword evidence="2" id="KW-1015">Disulfide bond</keyword>
<dbReference type="InterPro" id="IPR008928">
    <property type="entry name" value="6-hairpin_glycosidase_sf"/>
</dbReference>
<dbReference type="InterPro" id="IPR012878">
    <property type="entry name" value="Beta-AFase-like_GH127_cat"/>
</dbReference>
<dbReference type="InterPro" id="IPR013320">
    <property type="entry name" value="ConA-like_dom_sf"/>
</dbReference>
<dbReference type="PROSITE" id="PS51318">
    <property type="entry name" value="TAT"/>
    <property type="match status" value="1"/>
</dbReference>
<keyword evidence="1 3" id="KW-0732">Signal</keyword>
<proteinExistence type="predicted"/>
<accession>A0ABS9YD77</accession>
<evidence type="ECO:0000313" key="6">
    <source>
        <dbReference type="Proteomes" id="UP001165269"/>
    </source>
</evidence>
<comment type="caution">
    <text evidence="5">The sequence shown here is derived from an EMBL/GenBank/DDBJ whole genome shotgun (WGS) entry which is preliminary data.</text>
</comment>
<evidence type="ECO:0000256" key="1">
    <source>
        <dbReference type="ARBA" id="ARBA00022729"/>
    </source>
</evidence>
<protein>
    <submittedName>
        <fullName evidence="5">Glycoside hydrolase family 127 protein</fullName>
    </submittedName>
</protein>
<reference evidence="5" key="1">
    <citation type="submission" date="2022-03" db="EMBL/GenBank/DDBJ databases">
        <title>Streptomyces 7R015 and 7R016 isolated from Barleria lupulina in Thailand.</title>
        <authorList>
            <person name="Kanchanasin P."/>
            <person name="Phongsopitanun W."/>
            <person name="Tanasupawat S."/>
        </authorList>
    </citation>
    <scope>NUCLEOTIDE SEQUENCE</scope>
    <source>
        <strain evidence="5">7R015</strain>
    </source>
</reference>
<dbReference type="SUPFAM" id="SSF49899">
    <property type="entry name" value="Concanavalin A-like lectins/glucanases"/>
    <property type="match status" value="1"/>
</dbReference>
<dbReference type="GO" id="GO:0016787">
    <property type="term" value="F:hydrolase activity"/>
    <property type="evidence" value="ECO:0007669"/>
    <property type="project" value="UniProtKB-KW"/>
</dbReference>
<sequence length="933" mass="99758">MAPPLSRRILLQAAAVAAAVPTLSYAASGRAAATAAAPAAWSVLPFALDQVALEPGVFAGKRELMLDHARGYDVNRLLQVFRANAGLPTGDAVAPGGWEGLDGEANGNLRGHYTGHFLTMLSQAYAGTGEQVFAEKIGTMVGALSEVRAALRREPEVLAVEGRFGTAAFNERGSYQYVDLPSSVLGGATAITVSAWVRPTHADNWARVFDFGDDTTRYMYLAARNGSGVPRFAITTGGAGGEQGVNGTAALPIGQWSHLAVTIADGTGTLYVNGTAVARNTEMTLTPAALGTPAHNWLGRSNYPADPVFAGAYDEFDIHSRALSAAEITELQDSRAADSSAGRGDLVSYAFDETSGSRFADASGRGLDGTLRRTWGGPSHPGFLAAYPETQFIALESMTGSDYTKVWAPYYTAHKILRGLLDAHSATDDERALDLASGMCDWMYARLSVLPAATLQRMWGIFSSGEFGGIVEAICDLHALTGKPEHLALARLFDLDKLIDACAAGTDTLDGLHANQHIPIFTGLVRLYDATGEERYLSAARNFWGMVVPHRMYGIGGTSTGEFWKARDVIAGTIGATTAETCCAYNMLKLSRTLFLHEQDPKYADYYERALYNQVLGSKQDKADAEKPLVTYFIGLTPGHVRDYTPKQGTTCCEGTGMESATKYQDSVYFQAADGSALYVNLYSPSRLTWVEKGVTVTQSTEYPREQGSTLTIGGGSADFELRLRVPSWATAGFRVAVNGRAVQGSSTPGGYFSVSRKWRAGDTVRVAVPFRLRVEKALDDPFLQTLFLGPVNLVARDPSTEYLEFGLYGNAALSGDLLPSLTPVPGKPLHFALNGTELAPFAEGTEDPTHAYFRRAEPRIVFGNTDSGVANPAKDDGTSLLDEVWAAAPFHGKSALVEHVRSTVAAWVTAGLLDRADGETVVATARKATFVS</sequence>